<dbReference type="KEGG" id="kqi:F1D05_12460"/>
<name>A0A7G6WX55_9ACTN</name>
<protein>
    <recommendedName>
        <fullName evidence="4">YtxH domain-containing protein</fullName>
    </recommendedName>
</protein>
<dbReference type="AlphaFoldDB" id="A0A7G6WX55"/>
<keyword evidence="3" id="KW-1185">Reference proteome</keyword>
<proteinExistence type="predicted"/>
<dbReference type="EMBL" id="CP043661">
    <property type="protein sequence ID" value="QNE18570.1"/>
    <property type="molecule type" value="Genomic_DNA"/>
</dbReference>
<evidence type="ECO:0008006" key="4">
    <source>
        <dbReference type="Google" id="ProtNLM"/>
    </source>
</evidence>
<sequence>MKLRSLAVFGAGYVLGAKAGRERYAQIVEAIQTASQRFDEVRRQRGKPASRKGSDGLDSYLDDARRN</sequence>
<feature type="region of interest" description="Disordered" evidence="1">
    <location>
        <begin position="38"/>
        <end position="67"/>
    </location>
</feature>
<gene>
    <name evidence="2" type="ORF">F1D05_12460</name>
</gene>
<evidence type="ECO:0000256" key="1">
    <source>
        <dbReference type="SAM" id="MobiDB-lite"/>
    </source>
</evidence>
<evidence type="ECO:0000313" key="3">
    <source>
        <dbReference type="Proteomes" id="UP000515563"/>
    </source>
</evidence>
<accession>A0A7G6WX55</accession>
<dbReference type="RefSeq" id="WP_185447813.1">
    <property type="nucleotide sequence ID" value="NZ_CP043661.1"/>
</dbReference>
<evidence type="ECO:0000313" key="2">
    <source>
        <dbReference type="EMBL" id="QNE18570.1"/>
    </source>
</evidence>
<dbReference type="Proteomes" id="UP000515563">
    <property type="component" value="Chromosome"/>
</dbReference>
<reference evidence="2 3" key="2">
    <citation type="journal article" date="2020" name="Microbiol. Resour. Announc.">
        <title>Antarctic desert soil bacteria exhibit high novel natural product potential, evaluated through long-read genome sequencing and comparative genomics.</title>
        <authorList>
            <person name="Benaud N."/>
            <person name="Edwards R.J."/>
            <person name="Amos T.G."/>
            <person name="D'Agostino P.M."/>
            <person name="Gutierrez-Chavez C."/>
            <person name="Montgomery K."/>
            <person name="Nicetic I."/>
            <person name="Ferrari B.C."/>
        </authorList>
    </citation>
    <scope>NUCLEOTIDE SEQUENCE [LARGE SCALE GENOMIC DNA]</scope>
    <source>
        <strain evidence="2 3">SPB151</strain>
    </source>
</reference>
<organism evidence="2 3">
    <name type="scientific">Kribbella qitaiheensis</name>
    <dbReference type="NCBI Taxonomy" id="1544730"/>
    <lineage>
        <taxon>Bacteria</taxon>
        <taxon>Bacillati</taxon>
        <taxon>Actinomycetota</taxon>
        <taxon>Actinomycetes</taxon>
        <taxon>Propionibacteriales</taxon>
        <taxon>Kribbellaceae</taxon>
        <taxon>Kribbella</taxon>
    </lineage>
</organism>
<reference evidence="3" key="1">
    <citation type="submission" date="2019-09" db="EMBL/GenBank/DDBJ databases">
        <title>Antimicrobial potential of Antarctic Bacteria.</title>
        <authorList>
            <person name="Benaud N."/>
            <person name="Edwards R.J."/>
            <person name="Ferrari B.C."/>
        </authorList>
    </citation>
    <scope>NUCLEOTIDE SEQUENCE [LARGE SCALE GENOMIC DNA]</scope>
    <source>
        <strain evidence="3">SPB151</strain>
    </source>
</reference>